<evidence type="ECO:0000256" key="8">
    <source>
        <dbReference type="NCBIfam" id="TIGR00038"/>
    </source>
</evidence>
<dbReference type="PIRSF" id="PIRSF005901">
    <property type="entry name" value="EF-P"/>
    <property type="match status" value="1"/>
</dbReference>
<feature type="domain" description="Translation elongation factor P/YeiP central" evidence="11">
    <location>
        <begin position="66"/>
        <end position="120"/>
    </location>
</feature>
<evidence type="ECO:0000256" key="4">
    <source>
        <dbReference type="ARBA" id="ARBA00022490"/>
    </source>
</evidence>
<comment type="similarity">
    <text evidence="3 7 9">Belongs to the elongation factor P family.</text>
</comment>
<comment type="function">
    <text evidence="7">Involved in peptide bond synthesis. Stimulates efficient translation and peptide-bond synthesis on native or reconstituted 70S ribosomes in vitro. Probably functions indirectly by altering the affinity of the ribosome for aminoacyl-tRNA, thus increasing their reactivity as acceptors for peptidyl transferase.</text>
</comment>
<comment type="subcellular location">
    <subcellularLocation>
        <location evidence="1 7">Cytoplasm</location>
    </subcellularLocation>
</comment>
<dbReference type="Pfam" id="PF01132">
    <property type="entry name" value="EFP"/>
    <property type="match status" value="1"/>
</dbReference>
<evidence type="ECO:0000256" key="9">
    <source>
        <dbReference type="RuleBase" id="RU004389"/>
    </source>
</evidence>
<dbReference type="FunFam" id="2.30.30.30:FF:000003">
    <property type="entry name" value="Elongation factor P"/>
    <property type="match status" value="1"/>
</dbReference>
<evidence type="ECO:0000256" key="7">
    <source>
        <dbReference type="HAMAP-Rule" id="MF_00141"/>
    </source>
</evidence>
<gene>
    <name evidence="7 12" type="primary">efp</name>
    <name evidence="12" type="ORF">GYA37_03440</name>
</gene>
<dbReference type="CDD" id="cd04470">
    <property type="entry name" value="S1_EF-P_repeat_1"/>
    <property type="match status" value="1"/>
</dbReference>
<dbReference type="SUPFAM" id="SSF50249">
    <property type="entry name" value="Nucleic acid-binding proteins"/>
    <property type="match status" value="2"/>
</dbReference>
<evidence type="ECO:0000259" key="11">
    <source>
        <dbReference type="SMART" id="SM01185"/>
    </source>
</evidence>
<dbReference type="SMART" id="SM00841">
    <property type="entry name" value="Elong-fact-P_C"/>
    <property type="match status" value="1"/>
</dbReference>
<dbReference type="Proteomes" id="UP000590542">
    <property type="component" value="Unassembled WGS sequence"/>
</dbReference>
<dbReference type="FunFam" id="2.40.50.140:FF:000004">
    <property type="entry name" value="Elongation factor P"/>
    <property type="match status" value="1"/>
</dbReference>
<dbReference type="InterPro" id="IPR013852">
    <property type="entry name" value="Transl_elong_P/YeiP_CS"/>
</dbReference>
<name>A0A7X9E7T6_UNCKA</name>
<dbReference type="InterPro" id="IPR001059">
    <property type="entry name" value="Transl_elong_P/YeiP_cen"/>
</dbReference>
<evidence type="ECO:0000256" key="3">
    <source>
        <dbReference type="ARBA" id="ARBA00009479"/>
    </source>
</evidence>
<protein>
    <recommendedName>
        <fullName evidence="7 8">Elongation factor P</fullName>
        <shortName evidence="7">EF-P</shortName>
    </recommendedName>
</protein>
<dbReference type="InterPro" id="IPR015365">
    <property type="entry name" value="Elong-fact-P_C"/>
</dbReference>
<dbReference type="UniPathway" id="UPA00345"/>
<evidence type="ECO:0000256" key="6">
    <source>
        <dbReference type="ARBA" id="ARBA00022917"/>
    </source>
</evidence>
<keyword evidence="6 7" id="KW-0648">Protein biosynthesis</keyword>
<dbReference type="PANTHER" id="PTHR30053:SF12">
    <property type="entry name" value="ELONGATION FACTOR P (EF-P) FAMILY PROTEIN"/>
    <property type="match status" value="1"/>
</dbReference>
<dbReference type="SMART" id="SM01185">
    <property type="entry name" value="EFP"/>
    <property type="match status" value="1"/>
</dbReference>
<dbReference type="PANTHER" id="PTHR30053">
    <property type="entry name" value="ELONGATION FACTOR P"/>
    <property type="match status" value="1"/>
</dbReference>
<evidence type="ECO:0000256" key="2">
    <source>
        <dbReference type="ARBA" id="ARBA00004815"/>
    </source>
</evidence>
<dbReference type="InterPro" id="IPR020599">
    <property type="entry name" value="Transl_elong_fac_P/YeiP"/>
</dbReference>
<dbReference type="Gene3D" id="2.30.30.30">
    <property type="match status" value="1"/>
</dbReference>
<evidence type="ECO:0000313" key="12">
    <source>
        <dbReference type="EMBL" id="NMB91872.1"/>
    </source>
</evidence>
<dbReference type="PROSITE" id="PS01275">
    <property type="entry name" value="EFP"/>
    <property type="match status" value="1"/>
</dbReference>
<proteinExistence type="inferred from homology"/>
<evidence type="ECO:0000256" key="5">
    <source>
        <dbReference type="ARBA" id="ARBA00022768"/>
    </source>
</evidence>
<dbReference type="CDD" id="cd05794">
    <property type="entry name" value="S1_EF-P_repeat_2"/>
    <property type="match status" value="1"/>
</dbReference>
<dbReference type="NCBIfam" id="NF001810">
    <property type="entry name" value="PRK00529.1"/>
    <property type="match status" value="1"/>
</dbReference>
<dbReference type="EMBL" id="JAAZNV010000012">
    <property type="protein sequence ID" value="NMB91872.1"/>
    <property type="molecule type" value="Genomic_DNA"/>
</dbReference>
<comment type="pathway">
    <text evidence="2 7">Protein biosynthesis; polypeptide chain elongation.</text>
</comment>
<dbReference type="InterPro" id="IPR013185">
    <property type="entry name" value="Transl_elong_KOW-like"/>
</dbReference>
<dbReference type="InterPro" id="IPR008991">
    <property type="entry name" value="Translation_prot_SH3-like_sf"/>
</dbReference>
<keyword evidence="4 7" id="KW-0963">Cytoplasm</keyword>
<organism evidence="12 13">
    <name type="scientific">candidate division WWE3 bacterium</name>
    <dbReference type="NCBI Taxonomy" id="2053526"/>
    <lineage>
        <taxon>Bacteria</taxon>
        <taxon>Katanobacteria</taxon>
    </lineage>
</organism>
<dbReference type="GO" id="GO:0003746">
    <property type="term" value="F:translation elongation factor activity"/>
    <property type="evidence" value="ECO:0007669"/>
    <property type="project" value="UniProtKB-UniRule"/>
</dbReference>
<dbReference type="GO" id="GO:0005829">
    <property type="term" value="C:cytosol"/>
    <property type="evidence" value="ECO:0007669"/>
    <property type="project" value="UniProtKB-ARBA"/>
</dbReference>
<comment type="caution">
    <text evidence="12">The sequence shown here is derived from an EMBL/GenBank/DDBJ whole genome shotgun (WGS) entry which is preliminary data.</text>
</comment>
<dbReference type="Pfam" id="PF09285">
    <property type="entry name" value="Elong-fact-P_C"/>
    <property type="match status" value="1"/>
</dbReference>
<evidence type="ECO:0000313" key="13">
    <source>
        <dbReference type="Proteomes" id="UP000590542"/>
    </source>
</evidence>
<sequence>MIVTDLKNGTIFKDGGHPFLVLKYQHIKVSRGSAQVKVRAKNIITGQVLEKTWQSGASVEDAYIENKNAQYLYKDSNGYVFMSPNTYDQFVISEEVVGDSAKFLKEGENVIVKYFEGQPYSVDLPISMVFEIKYTEPGFKGNTVTNVYKDAELDNGTKVKVPMFIKIGDRVKVDTRTGEYVSKA</sequence>
<dbReference type="HAMAP" id="MF_00141">
    <property type="entry name" value="EF_P"/>
    <property type="match status" value="1"/>
</dbReference>
<dbReference type="AlphaFoldDB" id="A0A7X9E7T6"/>
<dbReference type="InterPro" id="IPR012340">
    <property type="entry name" value="NA-bd_OB-fold"/>
</dbReference>
<dbReference type="Gene3D" id="2.40.50.140">
    <property type="entry name" value="Nucleic acid-binding proteins"/>
    <property type="match status" value="2"/>
</dbReference>
<evidence type="ECO:0000256" key="1">
    <source>
        <dbReference type="ARBA" id="ARBA00004496"/>
    </source>
</evidence>
<dbReference type="Pfam" id="PF08207">
    <property type="entry name" value="EFP_N"/>
    <property type="match status" value="1"/>
</dbReference>
<dbReference type="GO" id="GO:0043043">
    <property type="term" value="P:peptide biosynthetic process"/>
    <property type="evidence" value="ECO:0007669"/>
    <property type="project" value="InterPro"/>
</dbReference>
<reference evidence="12 13" key="1">
    <citation type="journal article" date="2020" name="Biotechnol. Biofuels">
        <title>New insights from the biogas microbiome by comprehensive genome-resolved metagenomics of nearly 1600 species originating from multiple anaerobic digesters.</title>
        <authorList>
            <person name="Campanaro S."/>
            <person name="Treu L."/>
            <person name="Rodriguez-R L.M."/>
            <person name="Kovalovszki A."/>
            <person name="Ziels R.M."/>
            <person name="Maus I."/>
            <person name="Zhu X."/>
            <person name="Kougias P.G."/>
            <person name="Basile A."/>
            <person name="Luo G."/>
            <person name="Schluter A."/>
            <person name="Konstantinidis K.T."/>
            <person name="Angelidaki I."/>
        </authorList>
    </citation>
    <scope>NUCLEOTIDE SEQUENCE [LARGE SCALE GENOMIC DNA]</scope>
    <source>
        <strain evidence="12">AS27yjCOA_202</strain>
    </source>
</reference>
<dbReference type="InterPro" id="IPR014722">
    <property type="entry name" value="Rib_uL2_dom2"/>
</dbReference>
<dbReference type="InterPro" id="IPR011768">
    <property type="entry name" value="Transl_elongation_fac_P"/>
</dbReference>
<dbReference type="NCBIfam" id="TIGR00038">
    <property type="entry name" value="efp"/>
    <property type="match status" value="1"/>
</dbReference>
<accession>A0A7X9E7T6</accession>
<evidence type="ECO:0000259" key="10">
    <source>
        <dbReference type="SMART" id="SM00841"/>
    </source>
</evidence>
<dbReference type="FunFam" id="2.40.50.140:FF:000009">
    <property type="entry name" value="Elongation factor P"/>
    <property type="match status" value="1"/>
</dbReference>
<keyword evidence="5 7" id="KW-0251">Elongation factor</keyword>
<dbReference type="SUPFAM" id="SSF50104">
    <property type="entry name" value="Translation proteins SH3-like domain"/>
    <property type="match status" value="1"/>
</dbReference>
<feature type="domain" description="Elongation factor P C-terminal" evidence="10">
    <location>
        <begin position="128"/>
        <end position="183"/>
    </location>
</feature>